<dbReference type="InterPro" id="IPR011051">
    <property type="entry name" value="RmlC_Cupin_sf"/>
</dbReference>
<dbReference type="GO" id="GO:0046872">
    <property type="term" value="F:metal ion binding"/>
    <property type="evidence" value="ECO:0007669"/>
    <property type="project" value="UniProtKB-KW"/>
</dbReference>
<protein>
    <submittedName>
        <fullName evidence="3">Cupin domain-containing protein</fullName>
    </submittedName>
</protein>
<evidence type="ECO:0000256" key="1">
    <source>
        <dbReference type="ARBA" id="ARBA00022723"/>
    </source>
</evidence>
<feature type="domain" description="Cupin type-2" evidence="2">
    <location>
        <begin position="35"/>
        <end position="98"/>
    </location>
</feature>
<reference evidence="3 4" key="1">
    <citation type="submission" date="2019-08" db="EMBL/GenBank/DDBJ databases">
        <title>Archaea genome.</title>
        <authorList>
            <person name="Kajale S."/>
            <person name="Shouche Y."/>
            <person name="Deshpande N."/>
            <person name="Sharma A."/>
        </authorList>
    </citation>
    <scope>NUCLEOTIDE SEQUENCE [LARGE SCALE GENOMIC DNA]</scope>
    <source>
        <strain evidence="3 4">ESP3B_9</strain>
    </source>
</reference>
<dbReference type="SUPFAM" id="SSF51182">
    <property type="entry name" value="RmlC-like cupins"/>
    <property type="match status" value="1"/>
</dbReference>
<proteinExistence type="predicted"/>
<dbReference type="InterPro" id="IPR014710">
    <property type="entry name" value="RmlC-like_jellyroll"/>
</dbReference>
<dbReference type="Pfam" id="PF07883">
    <property type="entry name" value="Cupin_2"/>
    <property type="match status" value="1"/>
</dbReference>
<sequence length="116" mass="12712">MTPISITDAVADLDPDELQHKEVLDAGPITAEVGKYPPDSSAPKNPHNEEELYYILSGSGKFRVGDDTHDIEAGDLVYVEPATEHDFFNISEEITVLIIFGPSIHPTSYGIREEDG</sequence>
<keyword evidence="4" id="KW-1185">Reference proteome</keyword>
<dbReference type="Proteomes" id="UP000324104">
    <property type="component" value="Unassembled WGS sequence"/>
</dbReference>
<evidence type="ECO:0000313" key="3">
    <source>
        <dbReference type="EMBL" id="TYT61295.1"/>
    </source>
</evidence>
<dbReference type="PANTHER" id="PTHR35848:SF6">
    <property type="entry name" value="CUPIN TYPE-2 DOMAIN-CONTAINING PROTEIN"/>
    <property type="match status" value="1"/>
</dbReference>
<dbReference type="RefSeq" id="WP_149082243.1">
    <property type="nucleotide sequence ID" value="NZ_VTAW01000020.1"/>
</dbReference>
<dbReference type="InterPro" id="IPR051610">
    <property type="entry name" value="GPI/OXD"/>
</dbReference>
<gene>
    <name evidence="3" type="ORF">FYC77_14675</name>
</gene>
<name>A0A5D5AJU7_9EURY</name>
<dbReference type="Gene3D" id="2.60.120.10">
    <property type="entry name" value="Jelly Rolls"/>
    <property type="match status" value="1"/>
</dbReference>
<evidence type="ECO:0000259" key="2">
    <source>
        <dbReference type="Pfam" id="PF07883"/>
    </source>
</evidence>
<dbReference type="InterPro" id="IPR013096">
    <property type="entry name" value="Cupin_2"/>
</dbReference>
<dbReference type="AlphaFoldDB" id="A0A5D5AJU7"/>
<dbReference type="PANTHER" id="PTHR35848">
    <property type="entry name" value="OXALATE-BINDING PROTEIN"/>
    <property type="match status" value="1"/>
</dbReference>
<comment type="caution">
    <text evidence="3">The sequence shown here is derived from an EMBL/GenBank/DDBJ whole genome shotgun (WGS) entry which is preliminary data.</text>
</comment>
<keyword evidence="1" id="KW-0479">Metal-binding</keyword>
<dbReference type="EMBL" id="VTAW01000020">
    <property type="protein sequence ID" value="TYT61295.1"/>
    <property type="molecule type" value="Genomic_DNA"/>
</dbReference>
<organism evidence="3 4">
    <name type="scientific">Natrialba swarupiae</name>
    <dbReference type="NCBI Taxonomy" id="2448032"/>
    <lineage>
        <taxon>Archaea</taxon>
        <taxon>Methanobacteriati</taxon>
        <taxon>Methanobacteriota</taxon>
        <taxon>Stenosarchaea group</taxon>
        <taxon>Halobacteria</taxon>
        <taxon>Halobacteriales</taxon>
        <taxon>Natrialbaceae</taxon>
        <taxon>Natrialba</taxon>
    </lineage>
</organism>
<accession>A0A5D5AJU7</accession>
<evidence type="ECO:0000313" key="4">
    <source>
        <dbReference type="Proteomes" id="UP000324104"/>
    </source>
</evidence>